<dbReference type="KEGG" id="vg:77924021"/>
<evidence type="ECO:0000313" key="2">
    <source>
        <dbReference type="Proteomes" id="UP000595472"/>
    </source>
</evidence>
<proteinExistence type="predicted"/>
<gene>
    <name evidence="1" type="primary">62</name>
    <name evidence="1" type="ORF">SEA_WOLLYPOG_62</name>
</gene>
<dbReference type="RefSeq" id="YP_010648553.1">
    <property type="nucleotide sequence ID" value="NC_070760.1"/>
</dbReference>
<dbReference type="EMBL" id="MW055913">
    <property type="protein sequence ID" value="QPX62613.1"/>
    <property type="molecule type" value="Genomic_DNA"/>
</dbReference>
<accession>A0A7T3N1I0</accession>
<protein>
    <submittedName>
        <fullName evidence="1">Uncharacterized protein</fullName>
    </submittedName>
</protein>
<evidence type="ECO:0000313" key="1">
    <source>
        <dbReference type="EMBL" id="QPX62613.1"/>
    </source>
</evidence>
<dbReference type="Proteomes" id="UP000595472">
    <property type="component" value="Segment"/>
</dbReference>
<keyword evidence="2" id="KW-1185">Reference proteome</keyword>
<sequence length="63" mass="7107">MSERFTAVIKIVKVDETTTRDRGVVDKQKQDTELLAVTLRSKTLEGLIKQTKGHLDLVEDHTA</sequence>
<reference evidence="1 2" key="1">
    <citation type="submission" date="2020-10" db="EMBL/GenBank/DDBJ databases">
        <authorList>
            <person name="Abad L.A."/>
            <person name="Alter J."/>
            <person name="Becerra C.Y."/>
            <person name="Boehle J."/>
            <person name="Bustos B."/>
            <person name="Connatser B.I."/>
            <person name="Cutright B."/>
            <person name="Gavin J."/>
            <person name="Gomez A.P."/>
            <person name="Grabar K."/>
            <person name="Hur E.Y."/>
            <person name="Ioh M.T."/>
            <person name="Joya-Campos L."/>
            <person name="Lauhon H.N."/>
            <person name="Lee S."/>
            <person name="Maranan R.T."/>
            <person name="Park Y.G."/>
            <person name="Priest M."/>
            <person name="Samuels S.O."/>
            <person name="Sarameh Y.J."/>
            <person name="Schreiber J.M."/>
            <person name="Shepard L."/>
            <person name="Sheth K.J."/>
            <person name="Silva C.A."/>
            <person name="Smyers G.M."/>
            <person name="Tam S."/>
            <person name="Tamura C.M."/>
            <person name="Wucher D.E."/>
            <person name="Donachie S.P."/>
            <person name="Reed F.A."/>
            <person name="Palecanda S."/>
            <person name="Chong R.A."/>
            <person name="Porter M.L."/>
            <person name="Garlena R.A."/>
            <person name="Russell D.A."/>
            <person name="Jacobs-Sera D."/>
            <person name="Hatfull G.F."/>
        </authorList>
    </citation>
    <scope>NUCLEOTIDE SEQUENCE [LARGE SCALE GENOMIC DNA]</scope>
</reference>
<name>A0A7T3N1I0_9CAUD</name>
<organism evidence="1 2">
    <name type="scientific">Arthrobacter phage Wollypog</name>
    <dbReference type="NCBI Taxonomy" id="2790985"/>
    <lineage>
        <taxon>Viruses</taxon>
        <taxon>Duplodnaviria</taxon>
        <taxon>Heunggongvirae</taxon>
        <taxon>Uroviricota</taxon>
        <taxon>Caudoviricetes</taxon>
        <taxon>Wollypogvirus</taxon>
        <taxon>Wollypogvirus wollypog</taxon>
    </lineage>
</organism>
<dbReference type="GeneID" id="77924021"/>